<dbReference type="AlphaFoldDB" id="A0AAP3XQN5"/>
<dbReference type="RefSeq" id="WP_327787654.1">
    <property type="nucleotide sequence ID" value="NZ_JARGEQ010000016.1"/>
</dbReference>
<reference evidence="1 2" key="1">
    <citation type="submission" date="2023-03" db="EMBL/GenBank/DDBJ databases">
        <title>YIM 152171 draft genome.</title>
        <authorList>
            <person name="Yang Z."/>
        </authorList>
    </citation>
    <scope>NUCLEOTIDE SEQUENCE [LARGE SCALE GENOMIC DNA]</scope>
    <source>
        <strain evidence="1 2">YIM 152171</strain>
    </source>
</reference>
<proteinExistence type="predicted"/>
<protein>
    <submittedName>
        <fullName evidence="1">Uncharacterized protein</fullName>
    </submittedName>
</protein>
<dbReference type="Gene3D" id="3.10.180.10">
    <property type="entry name" value="2,3-Dihydroxybiphenyl 1,2-Dioxygenase, domain 1"/>
    <property type="match status" value="1"/>
</dbReference>
<sequence length="48" mass="5239">MIPRRLPELLASVDRDAAERVMQAMLQMSRIDIAALEAAAAGDQRATD</sequence>
<accession>A0AAP3XQN5</accession>
<dbReference type="InterPro" id="IPR029068">
    <property type="entry name" value="Glyas_Bleomycin-R_OHBP_Dase"/>
</dbReference>
<organism evidence="1 2">
    <name type="scientific">Marinimicrococcus flavescens</name>
    <dbReference type="NCBI Taxonomy" id="3031815"/>
    <lineage>
        <taxon>Bacteria</taxon>
        <taxon>Pseudomonadati</taxon>
        <taxon>Pseudomonadota</taxon>
        <taxon>Alphaproteobacteria</taxon>
        <taxon>Geminicoccales</taxon>
        <taxon>Geminicoccaceae</taxon>
        <taxon>Marinimicrococcus</taxon>
    </lineage>
</organism>
<name>A0AAP3XQN5_9PROT</name>
<gene>
    <name evidence="1" type="ORF">PZ740_02445</name>
</gene>
<dbReference type="EMBL" id="JARGEQ010000016">
    <property type="protein sequence ID" value="MDF1585240.1"/>
    <property type="molecule type" value="Genomic_DNA"/>
</dbReference>
<evidence type="ECO:0000313" key="2">
    <source>
        <dbReference type="Proteomes" id="UP001301140"/>
    </source>
</evidence>
<evidence type="ECO:0000313" key="1">
    <source>
        <dbReference type="EMBL" id="MDF1585240.1"/>
    </source>
</evidence>
<dbReference type="Proteomes" id="UP001301140">
    <property type="component" value="Unassembled WGS sequence"/>
</dbReference>
<keyword evidence="2" id="KW-1185">Reference proteome</keyword>
<comment type="caution">
    <text evidence="1">The sequence shown here is derived from an EMBL/GenBank/DDBJ whole genome shotgun (WGS) entry which is preliminary data.</text>
</comment>